<feature type="compositionally biased region" description="Basic and acidic residues" evidence="1">
    <location>
        <begin position="205"/>
        <end position="221"/>
    </location>
</feature>
<name>A0AAU9J1S2_9CILI</name>
<evidence type="ECO:0000313" key="2">
    <source>
        <dbReference type="EMBL" id="CAG9314574.1"/>
    </source>
</evidence>
<accession>A0AAU9J1S2</accession>
<evidence type="ECO:0000313" key="3">
    <source>
        <dbReference type="Proteomes" id="UP001162131"/>
    </source>
</evidence>
<proteinExistence type="predicted"/>
<keyword evidence="3" id="KW-1185">Reference proteome</keyword>
<dbReference type="AlphaFoldDB" id="A0AAU9J1S2"/>
<evidence type="ECO:0008006" key="4">
    <source>
        <dbReference type="Google" id="ProtNLM"/>
    </source>
</evidence>
<sequence length="363" mass="42278">METLYIEPYKEQDFPRLVNPSETLSSKLSTSKFNKINSPPTSVHDRLYKDSIIRQQTKTHKNSQKLSNKIEGKPRKGIENILLQKGKVLEEKKERVKEKWEWIRKQNFRYAPEINELSKKLAYISYAKKGHWELPRCSSRSSSNDALKMKNLTERNDNGGMKKYPGLNINIADLQKFELPYKSLTSRSTQRNFEIQPDWNEENGLTERKIPKSSNNDKEKQISTTKPSTLIKKSIEDNSSRPSSKMSFTHEQCMVSPKSQNKRKKSYENIKISNKDEYILNLLSQRSRTNTPSNKNTPSLEPKKSSNPQTPRHFPSKSEITIDKPPSRIVADSALPLELAHHYRELIKRRCEEDNNFLISKRK</sequence>
<gene>
    <name evidence="2" type="ORF">BSTOLATCC_MIC11575</name>
</gene>
<dbReference type="EMBL" id="CAJZBQ010000012">
    <property type="protein sequence ID" value="CAG9314574.1"/>
    <property type="molecule type" value="Genomic_DNA"/>
</dbReference>
<organism evidence="2 3">
    <name type="scientific">Blepharisma stoltei</name>
    <dbReference type="NCBI Taxonomy" id="1481888"/>
    <lineage>
        <taxon>Eukaryota</taxon>
        <taxon>Sar</taxon>
        <taxon>Alveolata</taxon>
        <taxon>Ciliophora</taxon>
        <taxon>Postciliodesmatophora</taxon>
        <taxon>Heterotrichea</taxon>
        <taxon>Heterotrichida</taxon>
        <taxon>Blepharismidae</taxon>
        <taxon>Blepharisma</taxon>
    </lineage>
</organism>
<feature type="region of interest" description="Disordered" evidence="1">
    <location>
        <begin position="192"/>
        <end position="267"/>
    </location>
</feature>
<feature type="compositionally biased region" description="Polar residues" evidence="1">
    <location>
        <begin position="284"/>
        <end position="310"/>
    </location>
</feature>
<evidence type="ECO:0000256" key="1">
    <source>
        <dbReference type="SAM" id="MobiDB-lite"/>
    </source>
</evidence>
<comment type="caution">
    <text evidence="2">The sequence shown here is derived from an EMBL/GenBank/DDBJ whole genome shotgun (WGS) entry which is preliminary data.</text>
</comment>
<feature type="region of interest" description="Disordered" evidence="1">
    <location>
        <begin position="284"/>
        <end position="325"/>
    </location>
</feature>
<reference evidence="2" key="1">
    <citation type="submission" date="2021-09" db="EMBL/GenBank/DDBJ databases">
        <authorList>
            <consortium name="AG Swart"/>
            <person name="Singh M."/>
            <person name="Singh A."/>
            <person name="Seah K."/>
            <person name="Emmerich C."/>
        </authorList>
    </citation>
    <scope>NUCLEOTIDE SEQUENCE</scope>
    <source>
        <strain evidence="2">ATCC30299</strain>
    </source>
</reference>
<feature type="compositionally biased region" description="Polar residues" evidence="1">
    <location>
        <begin position="240"/>
        <end position="250"/>
    </location>
</feature>
<protein>
    <recommendedName>
        <fullName evidence="4">Nuclear protein MDM1</fullName>
    </recommendedName>
</protein>
<dbReference type="Proteomes" id="UP001162131">
    <property type="component" value="Unassembled WGS sequence"/>
</dbReference>